<evidence type="ECO:0000256" key="1">
    <source>
        <dbReference type="SAM" id="MobiDB-lite"/>
    </source>
</evidence>
<dbReference type="GO" id="GO:0006355">
    <property type="term" value="P:regulation of DNA-templated transcription"/>
    <property type="evidence" value="ECO:0007669"/>
    <property type="project" value="InterPro"/>
</dbReference>
<accession>C7QYI0</accession>
<protein>
    <submittedName>
        <fullName evidence="3">Putative transcriptional regulator</fullName>
    </submittedName>
</protein>
<feature type="compositionally biased region" description="Polar residues" evidence="1">
    <location>
        <begin position="236"/>
        <end position="247"/>
    </location>
</feature>
<dbReference type="SUPFAM" id="SSF46785">
    <property type="entry name" value="Winged helix' DNA-binding domain"/>
    <property type="match status" value="1"/>
</dbReference>
<dbReference type="eggNOG" id="COG2345">
    <property type="taxonomic scope" value="Bacteria"/>
</dbReference>
<gene>
    <name evidence="3" type="ordered locus">Jden_0152</name>
</gene>
<dbReference type="CDD" id="cd00090">
    <property type="entry name" value="HTH_ARSR"/>
    <property type="match status" value="1"/>
</dbReference>
<organism evidence="3 4">
    <name type="scientific">Jonesia denitrificans (strain ATCC 14870 / DSM 20603 / BCRC 15368 / CIP 55.134 / JCM 11481 / NBRC 15587 / NCTC 10816 / Prevot 55134)</name>
    <name type="common">Listeria denitrificans</name>
    <dbReference type="NCBI Taxonomy" id="471856"/>
    <lineage>
        <taxon>Bacteria</taxon>
        <taxon>Bacillati</taxon>
        <taxon>Actinomycetota</taxon>
        <taxon>Actinomycetes</taxon>
        <taxon>Micrococcales</taxon>
        <taxon>Jonesiaceae</taxon>
        <taxon>Jonesia</taxon>
    </lineage>
</organism>
<feature type="region of interest" description="Disordered" evidence="1">
    <location>
        <begin position="233"/>
        <end position="266"/>
    </location>
</feature>
<dbReference type="InterPro" id="IPR011991">
    <property type="entry name" value="ArsR-like_HTH"/>
</dbReference>
<evidence type="ECO:0000313" key="3">
    <source>
        <dbReference type="EMBL" id="ACV07827.1"/>
    </source>
</evidence>
<feature type="domain" description="HTH iclR-type" evidence="2">
    <location>
        <begin position="13"/>
        <end position="57"/>
    </location>
</feature>
<dbReference type="Proteomes" id="UP000000628">
    <property type="component" value="Chromosome"/>
</dbReference>
<keyword evidence="4" id="KW-1185">Reference proteome</keyword>
<dbReference type="Pfam" id="PF09339">
    <property type="entry name" value="HTH_IclR"/>
    <property type="match status" value="1"/>
</dbReference>
<dbReference type="Gene3D" id="1.10.10.10">
    <property type="entry name" value="Winged helix-like DNA-binding domain superfamily/Winged helix DNA-binding domain"/>
    <property type="match status" value="1"/>
</dbReference>
<dbReference type="HOGENOM" id="CLU_078469_1_1_11"/>
<dbReference type="InterPro" id="IPR036390">
    <property type="entry name" value="WH_DNA-bd_sf"/>
</dbReference>
<evidence type="ECO:0000259" key="2">
    <source>
        <dbReference type="Pfam" id="PF09339"/>
    </source>
</evidence>
<dbReference type="AlphaFoldDB" id="C7QYI0"/>
<proteinExistence type="predicted"/>
<reference evidence="3 4" key="1">
    <citation type="journal article" date="2009" name="Stand. Genomic Sci.">
        <title>Complete genome sequence of Jonesia denitrificans type strain (Prevot 55134).</title>
        <authorList>
            <person name="Pukall R."/>
            <person name="Gehrich-Schroter G."/>
            <person name="Lapidus A."/>
            <person name="Nolan M."/>
            <person name="Glavina Del Rio T."/>
            <person name="Lucas S."/>
            <person name="Chen F."/>
            <person name="Tice H."/>
            <person name="Pitluck S."/>
            <person name="Cheng J.F."/>
            <person name="Copeland A."/>
            <person name="Saunders E."/>
            <person name="Brettin T."/>
            <person name="Detter J.C."/>
            <person name="Bruce D."/>
            <person name="Goodwin L."/>
            <person name="Pati A."/>
            <person name="Ivanova N."/>
            <person name="Mavromatis K."/>
            <person name="Ovchinnikova G."/>
            <person name="Chen A."/>
            <person name="Palaniappan K."/>
            <person name="Land M."/>
            <person name="Hauser L."/>
            <person name="Chang Y.J."/>
            <person name="Jeffries C.D."/>
            <person name="Chain P."/>
            <person name="Goker M."/>
            <person name="Bristow J."/>
            <person name="Eisen J.A."/>
            <person name="Markowitz V."/>
            <person name="Hugenholtz P."/>
            <person name="Kyrpides N.C."/>
            <person name="Klenk H.P."/>
            <person name="Han C."/>
        </authorList>
    </citation>
    <scope>NUCLEOTIDE SEQUENCE [LARGE SCALE GENOMIC DNA]</scope>
    <source>
        <strain evidence="4">ATCC 14870 / DSM 20603 / BCRC 15368 / CIP 55.134 / JCM 11481 / NBRC 15587 / NCTC 10816 / Prevot 55134</strain>
    </source>
</reference>
<sequence>MQRRTRSLSPSRMAVLRYLEEQPTPVTLHHVAKALNLHENTVRGHLDALLNSGYVTRTQEHAERRGRPAWLWRPVMCDNSEYAQLAAALAATIHRTSPAPELAAKETGNEWGHNLVAHLGLAPTDTPSTPAPATSQPDLTAVDDVSQVLSHLGFAPVRGATTAAGSLPHATDTRIELTRCPLIDAARRYPSIVCSVHLGLIEGAAEAMGHHASGSQLIPFATPDACALHLRLHGTSPDTGATERTSLTPPPAGNSRGETIREGTTP</sequence>
<name>C7QYI0_JONDD</name>
<dbReference type="STRING" id="471856.Jden_0152"/>
<dbReference type="EMBL" id="CP001706">
    <property type="protein sequence ID" value="ACV07827.1"/>
    <property type="molecule type" value="Genomic_DNA"/>
</dbReference>
<dbReference type="InterPro" id="IPR005471">
    <property type="entry name" value="Tscrpt_reg_IclR_N"/>
</dbReference>
<dbReference type="InterPro" id="IPR036388">
    <property type="entry name" value="WH-like_DNA-bd_sf"/>
</dbReference>
<evidence type="ECO:0000313" key="4">
    <source>
        <dbReference type="Proteomes" id="UP000000628"/>
    </source>
</evidence>
<dbReference type="KEGG" id="jde:Jden_0152"/>
<dbReference type="GO" id="GO:0003677">
    <property type="term" value="F:DNA binding"/>
    <property type="evidence" value="ECO:0007669"/>
    <property type="project" value="InterPro"/>
</dbReference>